<sequence>LGNMADILVLGATGFTGRLIVDYLASHPQRPMFSFAVASRSSHALEELVASLGPEEVARIRTMAVDVSELDTLDAILSMFKVVINAVGPYWRFGDGVVAACVRNNVHYLDLTGEVPWVRRIISSFDDRTSTSVITPSCGFQSVPSDLVTFASAKGLMQHLGSHVQLGHCTTFHDLKASVSDGTLASAISLLQDVP</sequence>
<evidence type="ECO:0000256" key="1">
    <source>
        <dbReference type="ARBA" id="ARBA00038048"/>
    </source>
</evidence>
<dbReference type="SUPFAM" id="SSF51735">
    <property type="entry name" value="NAD(P)-binding Rossmann-fold domains"/>
    <property type="match status" value="1"/>
</dbReference>
<dbReference type="OrthoDB" id="10268090at2759"/>
<proteinExistence type="inferred from homology"/>
<protein>
    <recommendedName>
        <fullName evidence="2">Saccharopine dehydrogenase NADP binding domain-containing protein</fullName>
    </recommendedName>
</protein>
<dbReference type="GO" id="GO:0005811">
    <property type="term" value="C:lipid droplet"/>
    <property type="evidence" value="ECO:0007669"/>
    <property type="project" value="TreeGrafter"/>
</dbReference>
<reference evidence="3 4" key="1">
    <citation type="journal article" date="2019" name="Nat. Ecol. Evol.">
        <title>Megaphylogeny resolves global patterns of mushroom evolution.</title>
        <authorList>
            <person name="Varga T."/>
            <person name="Krizsan K."/>
            <person name="Foldi C."/>
            <person name="Dima B."/>
            <person name="Sanchez-Garcia M."/>
            <person name="Sanchez-Ramirez S."/>
            <person name="Szollosi G.J."/>
            <person name="Szarkandi J.G."/>
            <person name="Papp V."/>
            <person name="Albert L."/>
            <person name="Andreopoulos W."/>
            <person name="Angelini C."/>
            <person name="Antonin V."/>
            <person name="Barry K.W."/>
            <person name="Bougher N.L."/>
            <person name="Buchanan P."/>
            <person name="Buyck B."/>
            <person name="Bense V."/>
            <person name="Catcheside P."/>
            <person name="Chovatia M."/>
            <person name="Cooper J."/>
            <person name="Damon W."/>
            <person name="Desjardin D."/>
            <person name="Finy P."/>
            <person name="Geml J."/>
            <person name="Haridas S."/>
            <person name="Hughes K."/>
            <person name="Justo A."/>
            <person name="Karasinski D."/>
            <person name="Kautmanova I."/>
            <person name="Kiss B."/>
            <person name="Kocsube S."/>
            <person name="Kotiranta H."/>
            <person name="LaButti K.M."/>
            <person name="Lechner B.E."/>
            <person name="Liimatainen K."/>
            <person name="Lipzen A."/>
            <person name="Lukacs Z."/>
            <person name="Mihaltcheva S."/>
            <person name="Morgado L.N."/>
            <person name="Niskanen T."/>
            <person name="Noordeloos M.E."/>
            <person name="Ohm R.A."/>
            <person name="Ortiz-Santana B."/>
            <person name="Ovrebo C."/>
            <person name="Racz N."/>
            <person name="Riley R."/>
            <person name="Savchenko A."/>
            <person name="Shiryaev A."/>
            <person name="Soop K."/>
            <person name="Spirin V."/>
            <person name="Szebenyi C."/>
            <person name="Tomsovsky M."/>
            <person name="Tulloss R.E."/>
            <person name="Uehling J."/>
            <person name="Grigoriev I.V."/>
            <person name="Vagvolgyi C."/>
            <person name="Papp T."/>
            <person name="Martin F.M."/>
            <person name="Miettinen O."/>
            <person name="Hibbett D.S."/>
            <person name="Nagy L.G."/>
        </authorList>
    </citation>
    <scope>NUCLEOTIDE SEQUENCE [LARGE SCALE GENOMIC DNA]</scope>
    <source>
        <strain evidence="3 4">OMC1185</strain>
    </source>
</reference>
<comment type="similarity">
    <text evidence="1">Belongs to the saccharopine dehydrogenase family.</text>
</comment>
<evidence type="ECO:0000313" key="3">
    <source>
        <dbReference type="EMBL" id="TFK55486.1"/>
    </source>
</evidence>
<feature type="non-terminal residue" evidence="3">
    <location>
        <position position="1"/>
    </location>
</feature>
<dbReference type="Pfam" id="PF03435">
    <property type="entry name" value="Sacchrp_dh_NADP"/>
    <property type="match status" value="1"/>
</dbReference>
<name>A0A5C3NG81_9AGAM</name>
<dbReference type="InterPro" id="IPR005097">
    <property type="entry name" value="Sacchrp_dh_NADP-bd"/>
</dbReference>
<feature type="non-terminal residue" evidence="3">
    <location>
        <position position="195"/>
    </location>
</feature>
<dbReference type="Proteomes" id="UP000305948">
    <property type="component" value="Unassembled WGS sequence"/>
</dbReference>
<dbReference type="GO" id="GO:0005739">
    <property type="term" value="C:mitochondrion"/>
    <property type="evidence" value="ECO:0007669"/>
    <property type="project" value="TreeGrafter"/>
</dbReference>
<evidence type="ECO:0000259" key="2">
    <source>
        <dbReference type="Pfam" id="PF03435"/>
    </source>
</evidence>
<keyword evidence="4" id="KW-1185">Reference proteome</keyword>
<dbReference type="AlphaFoldDB" id="A0A5C3NG81"/>
<accession>A0A5C3NG81</accession>
<organism evidence="3 4">
    <name type="scientific">Heliocybe sulcata</name>
    <dbReference type="NCBI Taxonomy" id="5364"/>
    <lineage>
        <taxon>Eukaryota</taxon>
        <taxon>Fungi</taxon>
        <taxon>Dikarya</taxon>
        <taxon>Basidiomycota</taxon>
        <taxon>Agaricomycotina</taxon>
        <taxon>Agaricomycetes</taxon>
        <taxon>Gloeophyllales</taxon>
        <taxon>Gloeophyllaceae</taxon>
        <taxon>Heliocybe</taxon>
    </lineage>
</organism>
<dbReference type="InterPro" id="IPR036291">
    <property type="entry name" value="NAD(P)-bd_dom_sf"/>
</dbReference>
<dbReference type="InterPro" id="IPR051276">
    <property type="entry name" value="Saccharopine_DH-like_oxidrdct"/>
</dbReference>
<dbReference type="GO" id="GO:0009247">
    <property type="term" value="P:glycolipid biosynthetic process"/>
    <property type="evidence" value="ECO:0007669"/>
    <property type="project" value="TreeGrafter"/>
</dbReference>
<dbReference type="GO" id="GO:0005886">
    <property type="term" value="C:plasma membrane"/>
    <property type="evidence" value="ECO:0007669"/>
    <property type="project" value="TreeGrafter"/>
</dbReference>
<dbReference type="PANTHER" id="PTHR12286:SF5">
    <property type="entry name" value="SACCHAROPINE DEHYDROGENASE-LIKE OXIDOREDUCTASE"/>
    <property type="match status" value="1"/>
</dbReference>
<dbReference type="EMBL" id="ML213504">
    <property type="protein sequence ID" value="TFK55486.1"/>
    <property type="molecule type" value="Genomic_DNA"/>
</dbReference>
<gene>
    <name evidence="3" type="ORF">OE88DRAFT_1604004</name>
</gene>
<feature type="domain" description="Saccharopine dehydrogenase NADP binding" evidence="2">
    <location>
        <begin position="7"/>
        <end position="112"/>
    </location>
</feature>
<dbReference type="Gene3D" id="3.40.50.720">
    <property type="entry name" value="NAD(P)-binding Rossmann-like Domain"/>
    <property type="match status" value="1"/>
</dbReference>
<dbReference type="PANTHER" id="PTHR12286">
    <property type="entry name" value="SACCHAROPINE DEHYDROGENASE-LIKE OXIDOREDUCTASE"/>
    <property type="match status" value="1"/>
</dbReference>
<evidence type="ECO:0000313" key="4">
    <source>
        <dbReference type="Proteomes" id="UP000305948"/>
    </source>
</evidence>